<sequence>MTSRLGNHDTIFAIGEASATQYEMLLTRVTDEKSKSCGKYILTVLNFRASVELHNLRQLATKLKAEIPGYGNLDYANIQNILADFVEEVEKLDVDEFLREQRV</sequence>
<proteinExistence type="predicted"/>
<gene>
    <name evidence="1" type="ORF">CN495_08775</name>
</gene>
<dbReference type="RefSeq" id="WP_098317172.1">
    <property type="nucleotide sequence ID" value="NZ_NTYF01000023.1"/>
</dbReference>
<organism evidence="1 2">
    <name type="scientific">Bacillus thuringiensis</name>
    <dbReference type="NCBI Taxonomy" id="1428"/>
    <lineage>
        <taxon>Bacteria</taxon>
        <taxon>Bacillati</taxon>
        <taxon>Bacillota</taxon>
        <taxon>Bacilli</taxon>
        <taxon>Bacillales</taxon>
        <taxon>Bacillaceae</taxon>
        <taxon>Bacillus</taxon>
        <taxon>Bacillus cereus group</taxon>
    </lineage>
</organism>
<dbReference type="EMBL" id="NTYF01000023">
    <property type="protein sequence ID" value="PER55835.1"/>
    <property type="molecule type" value="Genomic_DNA"/>
</dbReference>
<evidence type="ECO:0000313" key="2">
    <source>
        <dbReference type="Proteomes" id="UP000219897"/>
    </source>
</evidence>
<dbReference type="Proteomes" id="UP000219897">
    <property type="component" value="Unassembled WGS sequence"/>
</dbReference>
<dbReference type="AlphaFoldDB" id="A0ABD6S9W6"/>
<reference evidence="1 2" key="1">
    <citation type="submission" date="2017-09" db="EMBL/GenBank/DDBJ databases">
        <title>Large-scale bioinformatics analysis of Bacillus genomes uncovers conserved roles of natural products in bacterial physiology.</title>
        <authorList>
            <consortium name="Agbiome Team Llc"/>
            <person name="Bleich R.M."/>
            <person name="Kirk G.J."/>
            <person name="Santa Maria K.C."/>
            <person name="Allen S.E."/>
            <person name="Farag S."/>
            <person name="Shank E.A."/>
            <person name="Bowers A."/>
        </authorList>
    </citation>
    <scope>NUCLEOTIDE SEQUENCE [LARGE SCALE GENOMIC DNA]</scope>
    <source>
        <strain evidence="1 2">AFS005140</strain>
    </source>
</reference>
<name>A0ABD6S9W6_BACTU</name>
<evidence type="ECO:0000313" key="1">
    <source>
        <dbReference type="EMBL" id="PER55835.1"/>
    </source>
</evidence>
<accession>A0ABD6S9W6</accession>
<protein>
    <submittedName>
        <fullName evidence="1">Uncharacterized protein</fullName>
    </submittedName>
</protein>
<comment type="caution">
    <text evidence="1">The sequence shown here is derived from an EMBL/GenBank/DDBJ whole genome shotgun (WGS) entry which is preliminary data.</text>
</comment>